<evidence type="ECO:0000313" key="3">
    <source>
        <dbReference type="Proteomes" id="UP000035352"/>
    </source>
</evidence>
<proteinExistence type="predicted"/>
<dbReference type="InterPro" id="IPR036291">
    <property type="entry name" value="NAD(P)-bd_dom_sf"/>
</dbReference>
<dbReference type="PANTHER" id="PTHR43245">
    <property type="entry name" value="BIFUNCTIONAL POLYMYXIN RESISTANCE PROTEIN ARNA"/>
    <property type="match status" value="1"/>
</dbReference>
<keyword evidence="3" id="KW-1185">Reference proteome</keyword>
<dbReference type="PRINTS" id="PR01713">
    <property type="entry name" value="NUCEPIMERASE"/>
</dbReference>
<dbReference type="Proteomes" id="UP000035352">
    <property type="component" value="Chromosome"/>
</dbReference>
<dbReference type="Pfam" id="PF01370">
    <property type="entry name" value="Epimerase"/>
    <property type="match status" value="1"/>
</dbReference>
<dbReference type="PANTHER" id="PTHR43245:SF13">
    <property type="entry name" value="UDP-D-APIOSE_UDP-D-XYLOSE SYNTHASE 2"/>
    <property type="match status" value="1"/>
</dbReference>
<feature type="domain" description="NAD-dependent epimerase/dehydratase" evidence="1">
    <location>
        <begin position="16"/>
        <end position="264"/>
    </location>
</feature>
<dbReference type="AlphaFoldDB" id="A0A0G3BKG7"/>
<dbReference type="InterPro" id="IPR050177">
    <property type="entry name" value="Lipid_A_modif_metabolic_enz"/>
</dbReference>
<dbReference type="OrthoDB" id="9769113at2"/>
<dbReference type="RefSeq" id="WP_047195382.1">
    <property type="nucleotide sequence ID" value="NZ_CP011371.1"/>
</dbReference>
<dbReference type="Gene3D" id="3.90.25.10">
    <property type="entry name" value="UDP-galactose 4-epimerase, domain 1"/>
    <property type="match status" value="1"/>
</dbReference>
<organism evidence="2 3">
    <name type="scientific">Caldimonas brevitalea</name>
    <dbReference type="NCBI Taxonomy" id="413882"/>
    <lineage>
        <taxon>Bacteria</taxon>
        <taxon>Pseudomonadati</taxon>
        <taxon>Pseudomonadota</taxon>
        <taxon>Betaproteobacteria</taxon>
        <taxon>Burkholderiales</taxon>
        <taxon>Sphaerotilaceae</taxon>
        <taxon>Caldimonas</taxon>
    </lineage>
</organism>
<reference evidence="2 3" key="1">
    <citation type="submission" date="2015-05" db="EMBL/GenBank/DDBJ databases">
        <authorList>
            <person name="Tang B."/>
            <person name="Yu Y."/>
        </authorList>
    </citation>
    <scope>NUCLEOTIDE SEQUENCE [LARGE SCALE GENOMIC DNA]</scope>
    <source>
        <strain evidence="2 3">DSM 7029</strain>
    </source>
</reference>
<dbReference type="STRING" id="413882.AAW51_3181"/>
<dbReference type="Gene3D" id="3.40.50.720">
    <property type="entry name" value="NAD(P)-binding Rossmann-like Domain"/>
    <property type="match status" value="1"/>
</dbReference>
<protein>
    <submittedName>
        <fullName evidence="2">Vi polysaccharide biosynthesis protein VipB/TviC</fullName>
    </submittedName>
</protein>
<dbReference type="KEGG" id="pbh:AAW51_3181"/>
<evidence type="ECO:0000313" key="2">
    <source>
        <dbReference type="EMBL" id="AKJ29872.1"/>
    </source>
</evidence>
<dbReference type="InterPro" id="IPR001509">
    <property type="entry name" value="Epimerase_deHydtase"/>
</dbReference>
<dbReference type="PATRIC" id="fig|413882.6.peg.3317"/>
<evidence type="ECO:0000259" key="1">
    <source>
        <dbReference type="Pfam" id="PF01370"/>
    </source>
</evidence>
<sequence length="345" mass="37264">MQSLLQASMADRREHWLVTGSAGFIGSHVLEALLKAGQRVTSVDNFVTGSRANLESVREAVGESAWALHRFVEADLSDPEVCHALCQGVDLVVHQASVDSPIASIRDPLAVHRATSTAFVNLLVAACAANVKRIVYAASSSAYGDAAAVPATEDHTGRLQTPAAVSQFVNELYADVFSRCYGLETVGLRYFEVFGPRQVSRDDAGPARLIPRWTQDMWQGKRCVIHGDGDASRDFCYVGNVVQGTLAAALVDNPEAVNQVYNLAGGERATLNQLHALIAQALGREHAGLRIATPVYREADPEELRHTLADIGKARRLLGYTPAYSLSEGLALSVSWYVERVLEPA</sequence>
<dbReference type="SUPFAM" id="SSF51735">
    <property type="entry name" value="NAD(P)-binding Rossmann-fold domains"/>
    <property type="match status" value="1"/>
</dbReference>
<dbReference type="EMBL" id="CP011371">
    <property type="protein sequence ID" value="AKJ29872.1"/>
    <property type="molecule type" value="Genomic_DNA"/>
</dbReference>
<name>A0A0G3BKG7_9BURK</name>
<accession>A0A0G3BKG7</accession>
<gene>
    <name evidence="2" type="ORF">AAW51_3181</name>
</gene>